<name>A0A2M6R9C8_9BACT</name>
<sequence>MEHSEILDTIQDSRSSRLADDQQDRVRDIIDMWKDPLSESEKGASLADAVSFEALDSDTKQLIYEYLQIAELSPGVGRVNLLGKLLEGESFSIATKQSELAREKALQDQADPDNKSRFDMRMIKCKDAYSRGYIDGYDAKLKVRQIELEHYPQYYNNTFALDHLREQIDDELSELKNKNR</sequence>
<dbReference type="Proteomes" id="UP000231162">
    <property type="component" value="Unassembled WGS sequence"/>
</dbReference>
<evidence type="ECO:0000313" key="3">
    <source>
        <dbReference type="Proteomes" id="UP000231162"/>
    </source>
</evidence>
<organism evidence="2 3">
    <name type="scientific">Candidatus Berkelbacteria bacterium CG10_big_fil_rev_8_21_14_0_10_43_14</name>
    <dbReference type="NCBI Taxonomy" id="1974515"/>
    <lineage>
        <taxon>Bacteria</taxon>
        <taxon>Candidatus Berkelbacteria</taxon>
    </lineage>
</organism>
<evidence type="ECO:0000313" key="2">
    <source>
        <dbReference type="EMBL" id="PIS07208.1"/>
    </source>
</evidence>
<gene>
    <name evidence="2" type="ORF">COT79_00485</name>
</gene>
<reference evidence="3" key="1">
    <citation type="submission" date="2017-09" db="EMBL/GenBank/DDBJ databases">
        <title>Depth-based differentiation of microbial function through sediment-hosted aquifers and enrichment of novel symbionts in the deep terrestrial subsurface.</title>
        <authorList>
            <person name="Probst A.J."/>
            <person name="Ladd B."/>
            <person name="Jarett J.K."/>
            <person name="Geller-Mcgrath D.E."/>
            <person name="Sieber C.M.K."/>
            <person name="Emerson J.B."/>
            <person name="Anantharaman K."/>
            <person name="Thomas B.C."/>
            <person name="Malmstrom R."/>
            <person name="Stieglmeier M."/>
            <person name="Klingl A."/>
            <person name="Woyke T."/>
            <person name="Ryan C.M."/>
            <person name="Banfield J.F."/>
        </authorList>
    </citation>
    <scope>NUCLEOTIDE SEQUENCE [LARGE SCALE GENOMIC DNA]</scope>
</reference>
<feature type="region of interest" description="Disordered" evidence="1">
    <location>
        <begin position="1"/>
        <end position="22"/>
    </location>
</feature>
<dbReference type="AlphaFoldDB" id="A0A2M6R9C8"/>
<protein>
    <submittedName>
        <fullName evidence="2">Uncharacterized protein</fullName>
    </submittedName>
</protein>
<proteinExistence type="predicted"/>
<evidence type="ECO:0000256" key="1">
    <source>
        <dbReference type="SAM" id="MobiDB-lite"/>
    </source>
</evidence>
<accession>A0A2M6R9C8</accession>
<dbReference type="EMBL" id="PEZX01000010">
    <property type="protein sequence ID" value="PIS07208.1"/>
    <property type="molecule type" value="Genomic_DNA"/>
</dbReference>
<comment type="caution">
    <text evidence="2">The sequence shown here is derived from an EMBL/GenBank/DDBJ whole genome shotgun (WGS) entry which is preliminary data.</text>
</comment>